<dbReference type="GO" id="GO:0005886">
    <property type="term" value="C:plasma membrane"/>
    <property type="evidence" value="ECO:0007669"/>
    <property type="project" value="TreeGrafter"/>
</dbReference>
<dbReference type="Proteomes" id="UP000572984">
    <property type="component" value="Unassembled WGS sequence"/>
</dbReference>
<keyword evidence="3 9" id="KW-0808">Transferase</keyword>
<gene>
    <name evidence="9" type="ORF">H0S73_18865</name>
</gene>
<dbReference type="Pfam" id="PF00535">
    <property type="entry name" value="Glycos_transf_2"/>
    <property type="match status" value="1"/>
</dbReference>
<dbReference type="Gene3D" id="3.90.550.10">
    <property type="entry name" value="Spore Coat Polysaccharide Biosynthesis Protein SpsA, Chain A"/>
    <property type="match status" value="1"/>
</dbReference>
<keyword evidence="5 7" id="KW-1133">Transmembrane helix</keyword>
<dbReference type="EMBL" id="JACDXJ010000001">
    <property type="protein sequence ID" value="MBA1158174.1"/>
    <property type="molecule type" value="Genomic_DNA"/>
</dbReference>
<evidence type="ECO:0000256" key="1">
    <source>
        <dbReference type="ARBA" id="ARBA00004141"/>
    </source>
</evidence>
<dbReference type="PANTHER" id="PTHR48090">
    <property type="entry name" value="UNDECAPRENYL-PHOSPHATE 4-DEOXY-4-FORMAMIDO-L-ARABINOSE TRANSFERASE-RELATED"/>
    <property type="match status" value="1"/>
</dbReference>
<organism evidence="9 10">
    <name type="scientific">Microvirga mediterraneensis</name>
    <dbReference type="NCBI Taxonomy" id="2754695"/>
    <lineage>
        <taxon>Bacteria</taxon>
        <taxon>Pseudomonadati</taxon>
        <taxon>Pseudomonadota</taxon>
        <taxon>Alphaproteobacteria</taxon>
        <taxon>Hyphomicrobiales</taxon>
        <taxon>Methylobacteriaceae</taxon>
        <taxon>Microvirga</taxon>
    </lineage>
</organism>
<dbReference type="InterPro" id="IPR001173">
    <property type="entry name" value="Glyco_trans_2-like"/>
</dbReference>
<feature type="transmembrane region" description="Helical" evidence="7">
    <location>
        <begin position="243"/>
        <end position="264"/>
    </location>
</feature>
<accession>A0A838BQX7</accession>
<dbReference type="SUPFAM" id="SSF53448">
    <property type="entry name" value="Nucleotide-diphospho-sugar transferases"/>
    <property type="match status" value="1"/>
</dbReference>
<feature type="transmembrane region" description="Helical" evidence="7">
    <location>
        <begin position="215"/>
        <end position="236"/>
    </location>
</feature>
<evidence type="ECO:0000313" key="10">
    <source>
        <dbReference type="Proteomes" id="UP000572984"/>
    </source>
</evidence>
<keyword evidence="10" id="KW-1185">Reference proteome</keyword>
<keyword evidence="2" id="KW-0328">Glycosyltransferase</keyword>
<dbReference type="InterPro" id="IPR050256">
    <property type="entry name" value="Glycosyltransferase_2"/>
</dbReference>
<feature type="domain" description="Glycosyltransferase 2-like" evidence="8">
    <location>
        <begin position="14"/>
        <end position="163"/>
    </location>
</feature>
<dbReference type="RefSeq" id="WP_181053592.1">
    <property type="nucleotide sequence ID" value="NZ_JACDXJ010000001.1"/>
</dbReference>
<evidence type="ECO:0000259" key="8">
    <source>
        <dbReference type="Pfam" id="PF00535"/>
    </source>
</evidence>
<protein>
    <submittedName>
        <fullName evidence="9">Glycosyltransferase family 2 protein</fullName>
    </submittedName>
</protein>
<comment type="subcellular location">
    <subcellularLocation>
        <location evidence="1">Membrane</location>
        <topology evidence="1">Multi-pass membrane protein</topology>
    </subcellularLocation>
</comment>
<evidence type="ECO:0000256" key="3">
    <source>
        <dbReference type="ARBA" id="ARBA00022679"/>
    </source>
</evidence>
<evidence type="ECO:0000256" key="4">
    <source>
        <dbReference type="ARBA" id="ARBA00022692"/>
    </source>
</evidence>
<proteinExistence type="predicted"/>
<sequence>MNSITQATRPVLTILCPCFNEQGVVSAFFDQLRPVIESVSDRYHVKTIFLNNGSTDGTLDEILGLRMKWPDIYVITFSKNVGYQRSLDSGLRNTISDLYLFIDVDCEDPPALIPVFLEKYEQGYDIIYGERIDREEPEALKSARRYFYRLLKRLADDEILLDMAEFGMFTAEVRDAIISDQNSFPFIRSSISRVGFRRCGIPFKRQRRIGGQTHYNIMGMVIFAVAGILSASTLFLRLPIYILPFWILVLTGLMIAFLQTGAYWTAIVGLYVFAIYVGTALAFVSLYVARSYKNGLQRPSAFINRRDTYLEPAVAKANA</sequence>
<evidence type="ECO:0000256" key="5">
    <source>
        <dbReference type="ARBA" id="ARBA00022989"/>
    </source>
</evidence>
<comment type="caution">
    <text evidence="9">The sequence shown here is derived from an EMBL/GenBank/DDBJ whole genome shotgun (WGS) entry which is preliminary data.</text>
</comment>
<name>A0A838BQX7_9HYPH</name>
<dbReference type="CDD" id="cd04187">
    <property type="entry name" value="DPM1_like_bac"/>
    <property type="match status" value="1"/>
</dbReference>
<evidence type="ECO:0000313" key="9">
    <source>
        <dbReference type="EMBL" id="MBA1158174.1"/>
    </source>
</evidence>
<keyword evidence="4 7" id="KW-0812">Transmembrane</keyword>
<evidence type="ECO:0000256" key="6">
    <source>
        <dbReference type="ARBA" id="ARBA00023136"/>
    </source>
</evidence>
<evidence type="ECO:0000256" key="2">
    <source>
        <dbReference type="ARBA" id="ARBA00022676"/>
    </source>
</evidence>
<reference evidence="9 10" key="1">
    <citation type="submission" date="2020-07" db="EMBL/GenBank/DDBJ databases">
        <title>Draft genome and description of Microvirga mediterraneensis Marseille-Q2068 sp. nov.</title>
        <authorList>
            <person name="Boxberger M."/>
        </authorList>
    </citation>
    <scope>NUCLEOTIDE SEQUENCE [LARGE SCALE GENOMIC DNA]</scope>
    <source>
        <strain evidence="9 10">Marseille-Q2068</strain>
    </source>
</reference>
<dbReference type="InterPro" id="IPR029044">
    <property type="entry name" value="Nucleotide-diphossugar_trans"/>
</dbReference>
<keyword evidence="6 7" id="KW-0472">Membrane</keyword>
<dbReference type="AlphaFoldDB" id="A0A838BQX7"/>
<feature type="transmembrane region" description="Helical" evidence="7">
    <location>
        <begin position="270"/>
        <end position="289"/>
    </location>
</feature>
<dbReference type="PANTHER" id="PTHR48090:SF1">
    <property type="entry name" value="PROPHAGE BACTOPRENOL GLUCOSYL TRANSFERASE HOMOLOG"/>
    <property type="match status" value="1"/>
</dbReference>
<evidence type="ECO:0000256" key="7">
    <source>
        <dbReference type="SAM" id="Phobius"/>
    </source>
</evidence>
<dbReference type="GO" id="GO:0016757">
    <property type="term" value="F:glycosyltransferase activity"/>
    <property type="evidence" value="ECO:0007669"/>
    <property type="project" value="UniProtKB-KW"/>
</dbReference>